<comment type="pathway">
    <text evidence="3">Amino-acid biosynthesis.</text>
</comment>
<evidence type="ECO:0000256" key="1">
    <source>
        <dbReference type="ARBA" id="ARBA00007964"/>
    </source>
</evidence>
<comment type="similarity">
    <text evidence="1">Belongs to the prephenate/arogenate dehydrogenase family.</text>
</comment>
<protein>
    <submittedName>
        <fullName evidence="5">Prephenate dehydrogenase/arogenate dehydrogenase family protein</fullName>
    </submittedName>
</protein>
<dbReference type="InterPro" id="IPR046825">
    <property type="entry name" value="PDH_C"/>
</dbReference>
<feature type="domain" description="Prephenate/arogenate dehydrogenase" evidence="4">
    <location>
        <begin position="1"/>
        <end position="281"/>
    </location>
</feature>
<dbReference type="Pfam" id="PF02153">
    <property type="entry name" value="PDH_N"/>
    <property type="match status" value="1"/>
</dbReference>
<dbReference type="GO" id="GO:0070403">
    <property type="term" value="F:NAD+ binding"/>
    <property type="evidence" value="ECO:0007669"/>
    <property type="project" value="InterPro"/>
</dbReference>
<dbReference type="PROSITE" id="PS51176">
    <property type="entry name" value="PDH_ADH"/>
    <property type="match status" value="1"/>
</dbReference>
<evidence type="ECO:0000256" key="3">
    <source>
        <dbReference type="ARBA" id="ARBA00029440"/>
    </source>
</evidence>
<organism evidence="5 6">
    <name type="scientific">Candidatus Fimenecus excrementigallinarum</name>
    <dbReference type="NCBI Taxonomy" id="2840816"/>
    <lineage>
        <taxon>Bacteria</taxon>
        <taxon>Bacillati</taxon>
        <taxon>Bacillota</taxon>
        <taxon>Clostridia</taxon>
        <taxon>Candidatus Fimenecus</taxon>
    </lineage>
</organism>
<dbReference type="SUPFAM" id="SSF51735">
    <property type="entry name" value="NAD(P)-binding Rossmann-fold domains"/>
    <property type="match status" value="1"/>
</dbReference>
<reference evidence="5" key="2">
    <citation type="journal article" date="2021" name="PeerJ">
        <title>Extensive microbial diversity within the chicken gut microbiome revealed by metagenomics and culture.</title>
        <authorList>
            <person name="Gilroy R."/>
            <person name="Ravi A."/>
            <person name="Getino M."/>
            <person name="Pursley I."/>
            <person name="Horton D.L."/>
            <person name="Alikhan N.F."/>
            <person name="Baker D."/>
            <person name="Gharbi K."/>
            <person name="Hall N."/>
            <person name="Watson M."/>
            <person name="Adriaenssens E.M."/>
            <person name="Foster-Nyarko E."/>
            <person name="Jarju S."/>
            <person name="Secka A."/>
            <person name="Antonio M."/>
            <person name="Oren A."/>
            <person name="Chaudhuri R.R."/>
            <person name="La Ragione R."/>
            <person name="Hildebrand F."/>
            <person name="Pallen M.J."/>
        </authorList>
    </citation>
    <scope>NUCLEOTIDE SEQUENCE</scope>
    <source>
        <strain evidence="5">ChiGjej1B1-19959</strain>
    </source>
</reference>
<dbReference type="SUPFAM" id="SSF48179">
    <property type="entry name" value="6-phosphogluconate dehydrogenase C-terminal domain-like"/>
    <property type="match status" value="1"/>
</dbReference>
<dbReference type="GO" id="GO:0004665">
    <property type="term" value="F:prephenate dehydrogenase (NADP+) activity"/>
    <property type="evidence" value="ECO:0007669"/>
    <property type="project" value="InterPro"/>
</dbReference>
<evidence type="ECO:0000256" key="2">
    <source>
        <dbReference type="ARBA" id="ARBA00023002"/>
    </source>
</evidence>
<name>A0A9D1LE22_9FIRM</name>
<dbReference type="Gene3D" id="1.10.3660.10">
    <property type="entry name" value="6-phosphogluconate dehydrogenase C-terminal like domain"/>
    <property type="match status" value="1"/>
</dbReference>
<dbReference type="GO" id="GO:0008977">
    <property type="term" value="F:prephenate dehydrogenase (NAD+) activity"/>
    <property type="evidence" value="ECO:0007669"/>
    <property type="project" value="InterPro"/>
</dbReference>
<dbReference type="InterPro" id="IPR036291">
    <property type="entry name" value="NAD(P)-bd_dom_sf"/>
</dbReference>
<reference evidence="5" key="1">
    <citation type="submission" date="2020-10" db="EMBL/GenBank/DDBJ databases">
        <authorList>
            <person name="Gilroy R."/>
        </authorList>
    </citation>
    <scope>NUCLEOTIDE SEQUENCE</scope>
    <source>
        <strain evidence="5">ChiGjej1B1-19959</strain>
    </source>
</reference>
<proteinExistence type="inferred from homology"/>
<dbReference type="PANTHER" id="PTHR21363">
    <property type="entry name" value="PREPHENATE DEHYDROGENASE"/>
    <property type="match status" value="1"/>
</dbReference>
<dbReference type="InterPro" id="IPR003099">
    <property type="entry name" value="Prephen_DH"/>
</dbReference>
<evidence type="ECO:0000313" key="5">
    <source>
        <dbReference type="EMBL" id="HIU36279.1"/>
    </source>
</evidence>
<evidence type="ECO:0000313" key="6">
    <source>
        <dbReference type="Proteomes" id="UP000824071"/>
    </source>
</evidence>
<dbReference type="Pfam" id="PF20463">
    <property type="entry name" value="PDH_C"/>
    <property type="match status" value="1"/>
</dbReference>
<accession>A0A9D1LE22</accession>
<dbReference type="Proteomes" id="UP000824071">
    <property type="component" value="Unassembled WGS sequence"/>
</dbReference>
<dbReference type="InterPro" id="IPR046826">
    <property type="entry name" value="PDH_N"/>
</dbReference>
<evidence type="ECO:0000259" key="4">
    <source>
        <dbReference type="PROSITE" id="PS51176"/>
    </source>
</evidence>
<keyword evidence="2" id="KW-0560">Oxidoreductase</keyword>
<comment type="caution">
    <text evidence="5">The sequence shown here is derived from an EMBL/GenBank/DDBJ whole genome shotgun (WGS) entry which is preliminary data.</text>
</comment>
<dbReference type="GO" id="GO:0006571">
    <property type="term" value="P:tyrosine biosynthetic process"/>
    <property type="evidence" value="ECO:0007669"/>
    <property type="project" value="InterPro"/>
</dbReference>
<dbReference type="InterPro" id="IPR008927">
    <property type="entry name" value="6-PGluconate_DH-like_C_sf"/>
</dbReference>
<dbReference type="PANTHER" id="PTHR21363:SF0">
    <property type="entry name" value="PREPHENATE DEHYDROGENASE [NADP(+)]"/>
    <property type="match status" value="1"/>
</dbReference>
<sequence length="281" mass="30509">MQIGIIGLGLIGGSLAKALKYNTEHTVLGTDKDRGVLLKAKLLGAVDEELREQDLPACDLVVVALYPQDTLDWVRAHAAALKKGAVVLDCCGVKRAVCAPLYACAKENGFHFYGAHPMAGLHFSGFEYSAVTMFQNASMVLLPPDDADIETLALLKALFESIGFTNIQISNPDEHDRIIAYTSQLAHVVSNAYVKSPEAKVHKGFSAGSYKDLTRVAKLNADMWTELFLDNRDNLAAELEGLIENLQQYAAALKAGDGETLHALLEAGSTRKEQIDGMYRD</sequence>
<gene>
    <name evidence="5" type="ORF">IAC53_06740</name>
</gene>
<dbReference type="Gene3D" id="3.40.50.720">
    <property type="entry name" value="NAD(P)-binding Rossmann-like Domain"/>
    <property type="match status" value="1"/>
</dbReference>
<dbReference type="InterPro" id="IPR050812">
    <property type="entry name" value="Preph/Arog_dehydrog"/>
</dbReference>
<dbReference type="AlphaFoldDB" id="A0A9D1LE22"/>
<dbReference type="EMBL" id="DVMW01000038">
    <property type="protein sequence ID" value="HIU36279.1"/>
    <property type="molecule type" value="Genomic_DNA"/>
</dbReference>